<comment type="similarity">
    <text evidence="3">Belongs to the class-III pyridoxal-phosphate-dependent aminotransferase family.</text>
</comment>
<keyword evidence="6" id="KW-1185">Reference proteome</keyword>
<dbReference type="Proteomes" id="UP000198741">
    <property type="component" value="Chromosome I"/>
</dbReference>
<gene>
    <name evidence="5" type="ORF">SAMN04515671_1869</name>
</gene>
<name>A0A1H0LZE5_9ACTN</name>
<evidence type="ECO:0000313" key="6">
    <source>
        <dbReference type="Proteomes" id="UP000198741"/>
    </source>
</evidence>
<protein>
    <submittedName>
        <fullName evidence="5">Glutamate-1-semialdehyde 2,1-aminomutase</fullName>
    </submittedName>
</protein>
<feature type="region of interest" description="Disordered" evidence="4">
    <location>
        <begin position="1"/>
        <end position="25"/>
    </location>
</feature>
<proteinExistence type="inferred from homology"/>
<dbReference type="Gene3D" id="3.90.1150.10">
    <property type="entry name" value="Aspartate Aminotransferase, domain 1"/>
    <property type="match status" value="1"/>
</dbReference>
<reference evidence="5 6" key="1">
    <citation type="submission" date="2016-10" db="EMBL/GenBank/DDBJ databases">
        <authorList>
            <person name="de Groot N.N."/>
        </authorList>
    </citation>
    <scope>NUCLEOTIDE SEQUENCE [LARGE SCALE GENOMIC DNA]</scope>
    <source>
        <strain evidence="6">P4-7,KCTC 19426,CECT 7604</strain>
    </source>
</reference>
<dbReference type="EMBL" id="LT629710">
    <property type="protein sequence ID" value="SDO73505.1"/>
    <property type="molecule type" value="Genomic_DNA"/>
</dbReference>
<dbReference type="GO" id="GO:0030170">
    <property type="term" value="F:pyridoxal phosphate binding"/>
    <property type="evidence" value="ECO:0007669"/>
    <property type="project" value="InterPro"/>
</dbReference>
<evidence type="ECO:0000256" key="4">
    <source>
        <dbReference type="SAM" id="MobiDB-lite"/>
    </source>
</evidence>
<evidence type="ECO:0000313" key="5">
    <source>
        <dbReference type="EMBL" id="SDO73505.1"/>
    </source>
</evidence>
<dbReference type="RefSeq" id="WP_172832250.1">
    <property type="nucleotide sequence ID" value="NZ_LT629710.1"/>
</dbReference>
<evidence type="ECO:0000256" key="2">
    <source>
        <dbReference type="ARBA" id="ARBA00022898"/>
    </source>
</evidence>
<dbReference type="Gene3D" id="3.40.640.10">
    <property type="entry name" value="Type I PLP-dependent aspartate aminotransferase-like (Major domain)"/>
    <property type="match status" value="1"/>
</dbReference>
<comment type="cofactor">
    <cofactor evidence="1">
        <name>pyridoxal 5'-phosphate</name>
        <dbReference type="ChEBI" id="CHEBI:597326"/>
    </cofactor>
</comment>
<dbReference type="SUPFAM" id="SSF53383">
    <property type="entry name" value="PLP-dependent transferases"/>
    <property type="match status" value="1"/>
</dbReference>
<dbReference type="Pfam" id="PF00202">
    <property type="entry name" value="Aminotran_3"/>
    <property type="match status" value="1"/>
</dbReference>
<dbReference type="InterPro" id="IPR005814">
    <property type="entry name" value="Aminotrans_3"/>
</dbReference>
<evidence type="ECO:0000256" key="1">
    <source>
        <dbReference type="ARBA" id="ARBA00001933"/>
    </source>
</evidence>
<dbReference type="InterPro" id="IPR015424">
    <property type="entry name" value="PyrdxlP-dep_Trfase"/>
</dbReference>
<accession>A0A1H0LZE5</accession>
<dbReference type="InterPro" id="IPR015421">
    <property type="entry name" value="PyrdxlP-dep_Trfase_major"/>
</dbReference>
<dbReference type="PANTHER" id="PTHR43713">
    <property type="entry name" value="GLUTAMATE-1-SEMIALDEHYDE 2,1-AMINOMUTASE"/>
    <property type="match status" value="1"/>
</dbReference>
<organism evidence="5 6">
    <name type="scientific">Nakamurella panacisegetis</name>
    <dbReference type="NCBI Taxonomy" id="1090615"/>
    <lineage>
        <taxon>Bacteria</taxon>
        <taxon>Bacillati</taxon>
        <taxon>Actinomycetota</taxon>
        <taxon>Actinomycetes</taxon>
        <taxon>Nakamurellales</taxon>
        <taxon>Nakamurellaceae</taxon>
        <taxon>Nakamurella</taxon>
    </lineage>
</organism>
<feature type="compositionally biased region" description="Pro residues" evidence="4">
    <location>
        <begin position="1"/>
        <end position="14"/>
    </location>
</feature>
<sequence length="468" mass="49829">MTPASRPPDSPKPALPQQRSDRLGPRFGFAESNRAQRRLHELVPGGAHTYARGSDQYADGRAPVLTRGLGARVWDVDGNCYVEYGMGLRAVTLGHAYPQVVKAVTEAIGLGTNFTRPTVLEEAAAQDFLDNVPFADMVKFAKNGSDVTTAALRLARAATGRSLVAVADQPFFSVDDWFIGTTGMDAGIPASVTDLTLRFTYNDLESLRALFAGHPDGIAAVFMEAATATAEPAPGFLQGVRRLCDEHGTVLVFDEMITGFRWAAGGAQSVYGVAPDLSCWGKAMGNGFPISALAGRRDLMELGGLRTDADRVFLLSTTHGPETAGLAAFRAVVRAYRDTDPVAAMERAGTMLARGVAELAADAGLSDQIGTTGRPSCLIYTTRDADGAPSQAYRTLFLQELVERGVLGQSFVTSAAHTDADVDHTLWAVQQALPAYRRALEQGGVHGVLRGRPVAPALRRSAAPRREA</sequence>
<dbReference type="NCBIfam" id="NF004856">
    <property type="entry name" value="PRK06209.1"/>
    <property type="match status" value="1"/>
</dbReference>
<dbReference type="GO" id="GO:0008483">
    <property type="term" value="F:transaminase activity"/>
    <property type="evidence" value="ECO:0007669"/>
    <property type="project" value="InterPro"/>
</dbReference>
<dbReference type="AlphaFoldDB" id="A0A1H0LZE5"/>
<keyword evidence="2 3" id="KW-0663">Pyridoxal phosphate</keyword>
<evidence type="ECO:0000256" key="3">
    <source>
        <dbReference type="RuleBase" id="RU003560"/>
    </source>
</evidence>
<dbReference type="PANTHER" id="PTHR43713:SF3">
    <property type="entry name" value="GLUTAMATE-1-SEMIALDEHYDE 2,1-AMINOMUTASE 1, CHLOROPLASTIC-RELATED"/>
    <property type="match status" value="1"/>
</dbReference>
<dbReference type="STRING" id="1090615.SAMN04515671_1869"/>
<dbReference type="InterPro" id="IPR015422">
    <property type="entry name" value="PyrdxlP-dep_Trfase_small"/>
</dbReference>